<proteinExistence type="predicted"/>
<dbReference type="PANTHER" id="PTHR20992">
    <property type="entry name" value="AT15442P-RELATED"/>
    <property type="match status" value="1"/>
</dbReference>
<feature type="transmembrane region" description="Helical" evidence="3">
    <location>
        <begin position="67"/>
        <end position="83"/>
    </location>
</feature>
<dbReference type="EMBL" id="LKTP01000023">
    <property type="protein sequence ID" value="KRG28613.1"/>
    <property type="molecule type" value="Genomic_DNA"/>
</dbReference>
<keyword evidence="3" id="KW-0472">Membrane</keyword>
<feature type="transmembrane region" description="Helical" evidence="3">
    <location>
        <begin position="256"/>
        <end position="278"/>
    </location>
</feature>
<dbReference type="Proteomes" id="UP000051643">
    <property type="component" value="Unassembled WGS sequence"/>
</dbReference>
<reference evidence="4" key="1">
    <citation type="submission" date="2015-10" db="EMBL/GenBank/DDBJ databases">
        <title>Draft genome sequence of Salegentibacter mishustinae KCTC 12263.</title>
        <authorList>
            <person name="Lin W."/>
            <person name="Zheng Q."/>
        </authorList>
    </citation>
    <scope>NUCLEOTIDE SEQUENCE [LARGE SCALE GENOMIC DNA]</scope>
    <source>
        <strain evidence="4">KCTC 12263</strain>
    </source>
</reference>
<accession>A0A0Q9Z6N1</accession>
<feature type="transmembrane region" description="Helical" evidence="3">
    <location>
        <begin position="182"/>
        <end position="206"/>
    </location>
</feature>
<dbReference type="PANTHER" id="PTHR20992:SF9">
    <property type="entry name" value="AT15442P-RELATED"/>
    <property type="match status" value="1"/>
</dbReference>
<evidence type="ECO:0000256" key="2">
    <source>
        <dbReference type="SAM" id="MobiDB-lite"/>
    </source>
</evidence>
<dbReference type="InterPro" id="IPR005240">
    <property type="entry name" value="DUF389"/>
</dbReference>
<evidence type="ECO:0000313" key="4">
    <source>
        <dbReference type="EMBL" id="KRG28613.1"/>
    </source>
</evidence>
<keyword evidence="5" id="KW-1185">Reference proteome</keyword>
<evidence type="ECO:0000256" key="3">
    <source>
        <dbReference type="SAM" id="Phobius"/>
    </source>
</evidence>
<feature type="transmembrane region" description="Helical" evidence="3">
    <location>
        <begin position="218"/>
        <end position="244"/>
    </location>
</feature>
<dbReference type="Pfam" id="PF04087">
    <property type="entry name" value="DUF389"/>
    <property type="match status" value="1"/>
</dbReference>
<keyword evidence="3" id="KW-0812">Transmembrane</keyword>
<sequence>MDNNQKPESNKSLPPHEKSEDLGANAKGIWQNIKALIRELLEIRHDTDRESTIEAVKKDISFKGHNAWILIFSIFVASIGLNVSSTAVVIGAMLISPLMGPIVGVGMSVAINDVLTLRKSFINLGLMVGLSVLTAYIYFLVSPVKEETPELIARTYPTILDVLVAIFGGLALIVAKTKKGTIASVILGVAIATALMPPLCTVGYGLAIGNWSYAGGALYLFSINAVFIALSTFVVTKVLGFPLVKYVNSKRRRRTAQIASTIAVIVMIPSVILFVFLLQEQLFESKAKDFIANVMRYDGTETIKSSYDYKEKSIEVYLIGKRVPKTIITTWQKQLEDIEALKETELVIHQGEDPSGAIDELSMQVRSGILEDLYMKNQELIENKDEKIALLENEISKYRNSSFSFSDVSQEAKINYDGIEELGYSNLITTNFAKTDTIPTFTVGWKDDLKTSQISEQKQRFERWLKVRLKLDTLQVKSVN</sequence>
<evidence type="ECO:0000313" key="5">
    <source>
        <dbReference type="Proteomes" id="UP000051643"/>
    </source>
</evidence>
<feature type="transmembrane region" description="Helical" evidence="3">
    <location>
        <begin position="153"/>
        <end position="175"/>
    </location>
</feature>
<organism evidence="4 5">
    <name type="scientific">Salegentibacter mishustinae</name>
    <dbReference type="NCBI Taxonomy" id="270918"/>
    <lineage>
        <taxon>Bacteria</taxon>
        <taxon>Pseudomonadati</taxon>
        <taxon>Bacteroidota</taxon>
        <taxon>Flavobacteriia</taxon>
        <taxon>Flavobacteriales</taxon>
        <taxon>Flavobacteriaceae</taxon>
        <taxon>Salegentibacter</taxon>
    </lineage>
</organism>
<keyword evidence="3" id="KW-1133">Transmembrane helix</keyword>
<evidence type="ECO:0000256" key="1">
    <source>
        <dbReference type="SAM" id="Coils"/>
    </source>
</evidence>
<dbReference type="STRING" id="270918.APR42_07510"/>
<gene>
    <name evidence="4" type="ORF">APR42_07510</name>
</gene>
<dbReference type="RefSeq" id="WP_057482272.1">
    <property type="nucleotide sequence ID" value="NZ_BMWR01000001.1"/>
</dbReference>
<feature type="region of interest" description="Disordered" evidence="2">
    <location>
        <begin position="1"/>
        <end position="21"/>
    </location>
</feature>
<name>A0A0Q9Z6N1_9FLAO</name>
<feature type="coiled-coil region" evidence="1">
    <location>
        <begin position="374"/>
        <end position="401"/>
    </location>
</feature>
<protein>
    <recommendedName>
        <fullName evidence="6">DUF389 domain-containing protein</fullName>
    </recommendedName>
</protein>
<evidence type="ECO:0008006" key="6">
    <source>
        <dbReference type="Google" id="ProtNLM"/>
    </source>
</evidence>
<keyword evidence="1" id="KW-0175">Coiled coil</keyword>
<dbReference type="OrthoDB" id="9790659at2"/>
<feature type="transmembrane region" description="Helical" evidence="3">
    <location>
        <begin position="89"/>
        <end position="109"/>
    </location>
</feature>
<feature type="compositionally biased region" description="Polar residues" evidence="2">
    <location>
        <begin position="1"/>
        <end position="12"/>
    </location>
</feature>
<feature type="transmembrane region" description="Helical" evidence="3">
    <location>
        <begin position="121"/>
        <end position="141"/>
    </location>
</feature>
<comment type="caution">
    <text evidence="4">The sequence shown here is derived from an EMBL/GenBank/DDBJ whole genome shotgun (WGS) entry which is preliminary data.</text>
</comment>
<dbReference type="AlphaFoldDB" id="A0A0Q9Z6N1"/>